<accession>A0AC61L2H5</accession>
<organism evidence="1 2">
    <name type="scientific">Candidatus Methanogaster sp</name>
    <dbReference type="NCBI Taxonomy" id="3386292"/>
    <lineage>
        <taxon>Archaea</taxon>
        <taxon>Methanobacteriati</taxon>
        <taxon>Methanobacteriota</taxon>
        <taxon>Stenosarchaea group</taxon>
        <taxon>Methanomicrobia</taxon>
        <taxon>Methanosarcinales</taxon>
        <taxon>ANME-2 cluster</taxon>
        <taxon>Candidatus Methanogasteraceae</taxon>
        <taxon>Candidatus Methanogaster</taxon>
    </lineage>
</organism>
<dbReference type="EMBL" id="PQXF01000017">
    <property type="protein sequence ID" value="PXF60435.1"/>
    <property type="molecule type" value="Genomic_DNA"/>
</dbReference>
<comment type="caution">
    <text evidence="1">The sequence shown here is derived from an EMBL/GenBank/DDBJ whole genome shotgun (WGS) entry which is preliminary data.</text>
</comment>
<proteinExistence type="predicted"/>
<evidence type="ECO:0000313" key="2">
    <source>
        <dbReference type="Proteomes" id="UP000248329"/>
    </source>
</evidence>
<dbReference type="Proteomes" id="UP000248329">
    <property type="component" value="Unassembled WGS sequence"/>
</dbReference>
<gene>
    <name evidence="1" type="ORF">C4B59_09540</name>
</gene>
<reference evidence="1" key="1">
    <citation type="submission" date="2018-01" db="EMBL/GenBank/DDBJ databases">
        <authorList>
            <person name="Krukenberg V."/>
        </authorList>
    </citation>
    <scope>NUCLEOTIDE SEQUENCE</scope>
    <source>
        <strain evidence="1">E20ANME2</strain>
    </source>
</reference>
<name>A0AC61L2H5_9EURY</name>
<sequence>MEVRPMGNKSSIWELCMVFGVVAIVLAGFMSTASASDDQKSAISWSRSEGSHTKIDSLLVQKMEERPGGELPVIIEMKEQQKAPFNVREAKSLTISSQKSLTASLESIQAEDIRAYWIVNAVSATVSVHDIDEIAARPDVKKVWLDEQIKRIETTGAISGQEQDGNMVANLLSDDSGYSSDRVINYTPASPVDEVDASGYTTTMLYLRPDLTGPPYEDYVSEDPETSGEYATRQISDDGDYLTWGNYTLKEDINGTLYSYEIYFASGSSTTFKLEIIVDGITVATFSPLTVPHDPYYLLFSEEITGMDPTTSDGDEVILKVTKISGGTGAVLFGTGAYSRITMPSIDIADYGDDIINAPQMWARGYDGTNVNISILDTGIDDTHPDLIGKVVAEEDFTGDGTTDDLHGHGTHCAGIAAGKYNTPTGVTGVAPGATLINAKVLNETGYGNTSWILGGIQMSRDHNADIMSMSLGGWQGAGTGGDLESMAVTNAVNAGCVVVIAAGNEGPGESTIGIPAVAYDAIVAAASDSNDAIVDFSSRGPTGDGRVGIDVAAPGYKIIAPNAFWESNVDYVLKSGTSMSCPHVAGAAALLLQANPDLTPEELESALKNGADVIDVDQADQSRVVYYAFDVDDIDSNDTQQELIENSENWLVAGMPPGSVLVIDDENYLGSDDDQSVDKFQSVFENIGYTVTVEESDETSYSTWGNYDIVVWSCGDDKTPIYDPEYKRMLVDYVTDGGHLLLESGSIAYWIDRYGSQAIDRELREEVLHATNDWVYSDVGNLTISNPQHPIATTPNVLPATINFTPTNRVDDSGDADAVRILSDAVDICNWSYVKREGSPILDSIARISYSLIAYNDTCDTGCGYDVWEQGAGRLDVNDSYAALTNGIMVDPQWFVGLVRSGSYTKTFTVENNGVSGKTVSIAGSTGDAGDWITLPTSVMVPAGGAANFDAMMNVPGDAIGAYKGSIRVNDGTEEIIIPVSANVIWDDTKTGPITGIVDEDSVGYFPRGDWVYYTLDVPHTTDLNISLSWTDANNDLDLWLFNSSGDLIEVSATLEMPELIHINSPEAGNWTVAINAWTLETAQETYTLEITTPTLRGDVNHDGVVTSADAVIVLELAVQGEYDADADVNRDCKVTSLDALMILQVAAGAVTL</sequence>
<protein>
    <submittedName>
        <fullName evidence="1">Uncharacterized protein</fullName>
    </submittedName>
</protein>
<evidence type="ECO:0000313" key="1">
    <source>
        <dbReference type="EMBL" id="PXF60435.1"/>
    </source>
</evidence>